<feature type="transmembrane region" description="Helical" evidence="12">
    <location>
        <begin position="713"/>
        <end position="737"/>
    </location>
</feature>
<evidence type="ECO:0000313" key="14">
    <source>
        <dbReference type="EMBL" id="CAG9812168.1"/>
    </source>
</evidence>
<dbReference type="Gene3D" id="1.10.287.70">
    <property type="match status" value="1"/>
</dbReference>
<evidence type="ECO:0000259" key="13">
    <source>
        <dbReference type="Pfam" id="PF00060"/>
    </source>
</evidence>
<dbReference type="GO" id="GO:0050906">
    <property type="term" value="P:detection of stimulus involved in sensory perception"/>
    <property type="evidence" value="ECO:0007669"/>
    <property type="project" value="UniProtKB-ARBA"/>
</dbReference>
<evidence type="ECO:0000256" key="2">
    <source>
        <dbReference type="ARBA" id="ARBA00008685"/>
    </source>
</evidence>
<keyword evidence="8" id="KW-0325">Glycoprotein</keyword>
<dbReference type="FunFam" id="1.10.287.70:FF:000143">
    <property type="entry name" value="Probable glutamate receptor"/>
    <property type="match status" value="1"/>
</dbReference>
<evidence type="ECO:0000256" key="3">
    <source>
        <dbReference type="ARBA" id="ARBA00022475"/>
    </source>
</evidence>
<dbReference type="InterPro" id="IPR001508">
    <property type="entry name" value="Iono_Glu_rcpt_met"/>
</dbReference>
<keyword evidence="4 12" id="KW-0812">Transmembrane</keyword>
<dbReference type="GO" id="GO:0038023">
    <property type="term" value="F:signaling receptor activity"/>
    <property type="evidence" value="ECO:0007669"/>
    <property type="project" value="InterPro"/>
</dbReference>
<dbReference type="EMBL" id="OU895880">
    <property type="protein sequence ID" value="CAG9812168.1"/>
    <property type="molecule type" value="Genomic_DNA"/>
</dbReference>
<evidence type="ECO:0000256" key="7">
    <source>
        <dbReference type="ARBA" id="ARBA00023170"/>
    </source>
</evidence>
<dbReference type="PANTHER" id="PTHR42643">
    <property type="entry name" value="IONOTROPIC RECEPTOR 20A-RELATED"/>
    <property type="match status" value="1"/>
</dbReference>
<proteinExistence type="inferred from homology"/>
<keyword evidence="5 12" id="KW-1133">Transmembrane helix</keyword>
<feature type="transmembrane region" description="Helical" evidence="12">
    <location>
        <begin position="494"/>
        <end position="511"/>
    </location>
</feature>
<sequence>MTKDPIPLMTPGEELPQVILDTKARHTITWKSAILLYDNTFDRDMISRCVIALSRNFPDDSNEVQPLSVSIYRIRETTLDWNRRKFIRNLLKSLPTKFIGTNFLILVTTDLMQTIMEIARDLKMVDTFSQWFYIVSDTNYLHNNITSITSLIDEGNNIAFIYNFTRFDDDCVFGVKCHCNEVLRAFVLGLSKAIREEMAIYGQISDEEWEIIRPSKRERRDNILNSMIENLKKTSKCSNCTMWKVETADVWGTRYKSTVFSGQTALERKNVQDSVFDFKLIHTGMWRPFEGLTMVDALFPHISHGFRGRIFHIVTYHNPPWQYIQANGTEITGTPHGVVIDILNEMSKKLNFTYVLHMTSTSSDLNVTDEMTNMTTTKGIRLLTSDIPTEVVNLLNDNRIIFGAVASTVNERYKKLINFSIPISIQPYSFIVAKPKEISRIYLFTAPYTHGTWLCLAAMIAILPPILCVVNRLSPFYEFHNKCTKKGLFKFSNCFWYIYGALLQQGGLYLPQADSGRLIIGTWWLIVIVLVTTYCGNLVAFLTFPRVDINVKTVGQLVSQNSLSWGMRSGTYLEEYIRDSQDLPKYTRLYKGGKFYLDEDENIIDDVRKGHHAYIDWRSNLQYIMRREYLATGTCDFALSTDEFMDEQIAIVLPYNSPYLELFNQELTRLHQMGLIQRWIKEYLPRKDRCTKQSSIIEVLNHIVTTDDMQGSFLVLILGFLAGFFFFFIECICKWWQRRKNRDIIQPFVE</sequence>
<keyword evidence="11" id="KW-1015">Disulfide bond</keyword>
<evidence type="ECO:0000256" key="11">
    <source>
        <dbReference type="PIRSR" id="PIRSR601508-3"/>
    </source>
</evidence>
<comment type="similarity">
    <text evidence="2">Belongs to the glutamate-gated ion channel (TC 1.A.10.1) family.</text>
</comment>
<feature type="site" description="Interaction with the cone snail toxin Con-ikot-ikot" evidence="10">
    <location>
        <position position="578"/>
    </location>
</feature>
<feature type="transmembrane region" description="Helical" evidence="12">
    <location>
        <begin position="451"/>
        <end position="473"/>
    </location>
</feature>
<dbReference type="Gene3D" id="3.40.190.10">
    <property type="entry name" value="Periplasmic binding protein-like II"/>
    <property type="match status" value="1"/>
</dbReference>
<evidence type="ECO:0000256" key="6">
    <source>
        <dbReference type="ARBA" id="ARBA00023136"/>
    </source>
</evidence>
<feature type="binding site" evidence="9">
    <location>
        <position position="408"/>
    </location>
    <ligand>
        <name>L-glutamate</name>
        <dbReference type="ChEBI" id="CHEBI:29985"/>
    </ligand>
</feature>
<feature type="transmembrane region" description="Helical" evidence="12">
    <location>
        <begin position="523"/>
        <end position="544"/>
    </location>
</feature>
<evidence type="ECO:0000256" key="12">
    <source>
        <dbReference type="SAM" id="Phobius"/>
    </source>
</evidence>
<dbReference type="SUPFAM" id="SSF53850">
    <property type="entry name" value="Periplasmic binding protein-like II"/>
    <property type="match status" value="1"/>
</dbReference>
<reference evidence="14" key="2">
    <citation type="submission" date="2022-10" db="EMBL/GenBank/DDBJ databases">
        <authorList>
            <consortium name="ENA_rothamsted_submissions"/>
            <consortium name="culmorum"/>
            <person name="King R."/>
        </authorList>
    </citation>
    <scope>NUCLEOTIDE SEQUENCE</scope>
</reference>
<reference evidence="14" key="1">
    <citation type="submission" date="2022-01" db="EMBL/GenBank/DDBJ databases">
        <authorList>
            <person name="King R."/>
        </authorList>
    </citation>
    <scope>NUCLEOTIDE SEQUENCE</scope>
</reference>
<feature type="domain" description="Ionotropic glutamate receptor C-terminal" evidence="13">
    <location>
        <begin position="452"/>
        <end position="720"/>
    </location>
</feature>
<dbReference type="PANTHER" id="PTHR42643:SF24">
    <property type="entry name" value="IONOTROPIC RECEPTOR 60A"/>
    <property type="match status" value="1"/>
</dbReference>
<comment type="subcellular location">
    <subcellularLocation>
        <location evidence="1">Cell membrane</location>
        <topology evidence="1">Multi-pass membrane protein</topology>
    </subcellularLocation>
</comment>
<evidence type="ECO:0000256" key="9">
    <source>
        <dbReference type="PIRSR" id="PIRSR601508-1"/>
    </source>
</evidence>
<keyword evidence="6 12" id="KW-0472">Membrane</keyword>
<evidence type="ECO:0000256" key="8">
    <source>
        <dbReference type="ARBA" id="ARBA00023180"/>
    </source>
</evidence>
<dbReference type="AlphaFoldDB" id="A0A9N9SC41"/>
<dbReference type="GO" id="GO:0015276">
    <property type="term" value="F:ligand-gated monoatomic ion channel activity"/>
    <property type="evidence" value="ECO:0007669"/>
    <property type="project" value="InterPro"/>
</dbReference>
<dbReference type="Pfam" id="PF00060">
    <property type="entry name" value="Lig_chan"/>
    <property type="match status" value="1"/>
</dbReference>
<evidence type="ECO:0000313" key="15">
    <source>
        <dbReference type="Proteomes" id="UP001153620"/>
    </source>
</evidence>
<gene>
    <name evidence="14" type="ORF">CHIRRI_LOCUS14973</name>
</gene>
<evidence type="ECO:0000256" key="10">
    <source>
        <dbReference type="PIRSR" id="PIRSR601508-2"/>
    </source>
</evidence>
<organism evidence="14 15">
    <name type="scientific">Chironomus riparius</name>
    <dbReference type="NCBI Taxonomy" id="315576"/>
    <lineage>
        <taxon>Eukaryota</taxon>
        <taxon>Metazoa</taxon>
        <taxon>Ecdysozoa</taxon>
        <taxon>Arthropoda</taxon>
        <taxon>Hexapoda</taxon>
        <taxon>Insecta</taxon>
        <taxon>Pterygota</taxon>
        <taxon>Neoptera</taxon>
        <taxon>Endopterygota</taxon>
        <taxon>Diptera</taxon>
        <taxon>Nematocera</taxon>
        <taxon>Chironomoidea</taxon>
        <taxon>Chironomidae</taxon>
        <taxon>Chironominae</taxon>
        <taxon>Chironomus</taxon>
    </lineage>
</organism>
<dbReference type="Proteomes" id="UP001153620">
    <property type="component" value="Chromosome 4"/>
</dbReference>
<feature type="disulfide bond" evidence="11">
    <location>
        <begin position="635"/>
        <end position="690"/>
    </location>
</feature>
<dbReference type="InterPro" id="IPR052192">
    <property type="entry name" value="Insect_Ionotropic_Sensory_Rcpt"/>
</dbReference>
<accession>A0A9N9SC41</accession>
<keyword evidence="7" id="KW-0675">Receptor</keyword>
<feature type="site" description="Crucial to convey clamshell closure to channel opening" evidence="10">
    <location>
        <position position="551"/>
    </location>
</feature>
<dbReference type="PRINTS" id="PR00177">
    <property type="entry name" value="NMDARECEPTOR"/>
</dbReference>
<keyword evidence="3" id="KW-1003">Cell membrane</keyword>
<dbReference type="GO" id="GO:0005886">
    <property type="term" value="C:plasma membrane"/>
    <property type="evidence" value="ECO:0007669"/>
    <property type="project" value="UniProtKB-SubCell"/>
</dbReference>
<evidence type="ECO:0000256" key="4">
    <source>
        <dbReference type="ARBA" id="ARBA00022692"/>
    </source>
</evidence>
<evidence type="ECO:0000256" key="1">
    <source>
        <dbReference type="ARBA" id="ARBA00004651"/>
    </source>
</evidence>
<dbReference type="InterPro" id="IPR001320">
    <property type="entry name" value="Iontro_rcpt_C"/>
</dbReference>
<protein>
    <recommendedName>
        <fullName evidence="13">Ionotropic glutamate receptor C-terminal domain-containing protein</fullName>
    </recommendedName>
</protein>
<dbReference type="OrthoDB" id="5984008at2759"/>
<keyword evidence="15" id="KW-1185">Reference proteome</keyword>
<evidence type="ECO:0000256" key="5">
    <source>
        <dbReference type="ARBA" id="ARBA00022989"/>
    </source>
</evidence>
<name>A0A9N9SC41_9DIPT</name>